<dbReference type="InterPro" id="IPR056024">
    <property type="entry name" value="DUF7605"/>
</dbReference>
<gene>
    <name evidence="3" type="ORF">PRZ48_005720</name>
</gene>
<proteinExistence type="predicted"/>
<dbReference type="InterPro" id="IPR027417">
    <property type="entry name" value="P-loop_NTPase"/>
</dbReference>
<evidence type="ECO:0000256" key="1">
    <source>
        <dbReference type="SAM" id="MobiDB-lite"/>
    </source>
</evidence>
<dbReference type="Pfam" id="PF24564">
    <property type="entry name" value="DUF7605"/>
    <property type="match status" value="1"/>
</dbReference>
<dbReference type="PANTHER" id="PTHR36681:SF3">
    <property type="entry name" value="NUCLEAR GTPASE, GERMINAL CENTER-ASSOCIATED, TANDEM DUPLICATE 3"/>
    <property type="match status" value="1"/>
</dbReference>
<dbReference type="SUPFAM" id="SSF52540">
    <property type="entry name" value="P-loop containing nucleoside triphosphate hydrolases"/>
    <property type="match status" value="2"/>
</dbReference>
<dbReference type="EMBL" id="JAXOVC010000004">
    <property type="protein sequence ID" value="KAK4502295.1"/>
    <property type="molecule type" value="Genomic_DNA"/>
</dbReference>
<accession>A0ABR0ELB4</accession>
<evidence type="ECO:0000259" key="2">
    <source>
        <dbReference type="Pfam" id="PF24564"/>
    </source>
</evidence>
<name>A0ABR0ELB4_ZASCE</name>
<dbReference type="PANTHER" id="PTHR36681">
    <property type="entry name" value="NUCLEAR GTPASE, GERMINAL CENTER-ASSOCIATED, TANDEM DUPLICATE 3"/>
    <property type="match status" value="1"/>
</dbReference>
<dbReference type="Gene3D" id="3.40.50.300">
    <property type="entry name" value="P-loop containing nucleotide triphosphate hydrolases"/>
    <property type="match status" value="1"/>
</dbReference>
<protein>
    <recommendedName>
        <fullName evidence="2">DUF7605 domain-containing protein</fullName>
    </recommendedName>
</protein>
<organism evidence="3 4">
    <name type="scientific">Zasmidium cellare</name>
    <name type="common">Wine cellar mold</name>
    <name type="synonym">Racodium cellare</name>
    <dbReference type="NCBI Taxonomy" id="395010"/>
    <lineage>
        <taxon>Eukaryota</taxon>
        <taxon>Fungi</taxon>
        <taxon>Dikarya</taxon>
        <taxon>Ascomycota</taxon>
        <taxon>Pezizomycotina</taxon>
        <taxon>Dothideomycetes</taxon>
        <taxon>Dothideomycetidae</taxon>
        <taxon>Mycosphaerellales</taxon>
        <taxon>Mycosphaerellaceae</taxon>
        <taxon>Zasmidium</taxon>
    </lineage>
</organism>
<evidence type="ECO:0000313" key="4">
    <source>
        <dbReference type="Proteomes" id="UP001305779"/>
    </source>
</evidence>
<evidence type="ECO:0000313" key="3">
    <source>
        <dbReference type="EMBL" id="KAK4502295.1"/>
    </source>
</evidence>
<reference evidence="3 4" key="1">
    <citation type="journal article" date="2023" name="G3 (Bethesda)">
        <title>A chromosome-level genome assembly of Zasmidium syzygii isolated from banana leaves.</title>
        <authorList>
            <person name="van Westerhoven A.C."/>
            <person name="Mehrabi R."/>
            <person name="Talebi R."/>
            <person name="Steentjes M.B.F."/>
            <person name="Corcolon B."/>
            <person name="Chong P.A."/>
            <person name="Kema G.H.J."/>
            <person name="Seidl M.F."/>
        </authorList>
    </citation>
    <scope>NUCLEOTIDE SEQUENCE [LARGE SCALE GENOMIC DNA]</scope>
    <source>
        <strain evidence="3 4">P124</strain>
    </source>
</reference>
<sequence length="920" mass="104482">MAEEQEMSLVLYNPNDSTDDDGYADIEIYREEDEPLPNEPAYDKDFPTIEKRIQAIITGLHAVIPAELRQGHLFKHLADTAEALLQDLPFTPRKYRINIVGKSGAGKSSLLNSLLGRLNLARALSASKACTHVAASYESSFPGQQKAMAAKIVFRTDSEIESEIASLLEDYYSWTEERPQTLTAEERVQLATAASTAFDAFRSLFNRKDQFSKDSAGKAYLKDCYQQPRSDVVDRLVQWCLELVRQAQQSNGFDEFDDQDKLLAFIEPFAFSNSRYRKTALWPVVKLIRKGLSGVRILEYVTLTDWPGWDDTNRLRAQATEDRIHSCDELWFVSSADRIASDPLLTKRLGQYCHDVRCVVVCTHVEDKLDGGLAKIMEDDGEDIEDYDQLDAMFHDLKHKIRCSEGKLAKRKQARAGQVIRVGAKRLKIDSDTQARWVAEISQLELALDVDKNKLETIADKRLDLLVRVRKRYVDRLLQKQVFEKLEDGHFKVFCVSNQHYGVHKTGDFIKGEHLSAQATGIPDIRRYLFEEAARRILQDAKEFINTPLMVLLNGARLITSEEGFKGRETALRIIKEKEKQLPLAFNEYLASVKELARSELVDPLNDRQGDFVLAAKNVLAGKKRNWHSSSIKAFVRHEGCYATPSQPQQSWNEQFSEAPTFVLIGNNNNGCWRTFETEDAALFRKFKDFLVMEYKSIVTELHSKCGSSAGQIPKELHDLINYQASQIAIHCNNFRIQHAASLRDIKFDSTQADNDSPDSYFNAIMRPAWKKCQDISGRNSIANIVAVLEKHLTQRGEQPAFTKLAAAIDFVIAENTDRDLQELLDRVKKNFGKTTSWVQSASQKTWGDWLRPNATHERMQKEGATTKDLRRYGTWALSEVASINALIASMEYRCRIMGGNQALVLSSTAIRRYNSSSTI</sequence>
<feature type="region of interest" description="Disordered" evidence="1">
    <location>
        <begin position="1"/>
        <end position="22"/>
    </location>
</feature>
<comment type="caution">
    <text evidence="3">The sequence shown here is derived from an EMBL/GenBank/DDBJ whole genome shotgun (WGS) entry which is preliminary data.</text>
</comment>
<keyword evidence="4" id="KW-1185">Reference proteome</keyword>
<dbReference type="Proteomes" id="UP001305779">
    <property type="component" value="Unassembled WGS sequence"/>
</dbReference>
<feature type="domain" description="DUF7605" evidence="2">
    <location>
        <begin position="623"/>
        <end position="795"/>
    </location>
</feature>